<dbReference type="EMBL" id="PDTV01000009">
    <property type="protein sequence ID" value="PIE82959.1"/>
    <property type="molecule type" value="Genomic_DNA"/>
</dbReference>
<feature type="chain" id="PRO_5013640493" description="DUF4352 domain-containing protein" evidence="1">
    <location>
        <begin position="27"/>
        <end position="162"/>
    </location>
</feature>
<accession>A0A2G6PFK9</accession>
<evidence type="ECO:0000256" key="1">
    <source>
        <dbReference type="SAM" id="SignalP"/>
    </source>
</evidence>
<protein>
    <recommendedName>
        <fullName evidence="4">DUF4352 domain-containing protein</fullName>
    </recommendedName>
</protein>
<proteinExistence type="predicted"/>
<organism evidence="2 3">
    <name type="scientific">Candidatus Contendibacter odensensis</name>
    <dbReference type="NCBI Taxonomy" id="1400860"/>
    <lineage>
        <taxon>Bacteria</taxon>
        <taxon>Pseudomonadati</taxon>
        <taxon>Pseudomonadota</taxon>
        <taxon>Gammaproteobacteria</taxon>
        <taxon>Candidatus Competibacteraceae</taxon>
        <taxon>Candidatus Contendibacter</taxon>
    </lineage>
</organism>
<reference evidence="2 3" key="1">
    <citation type="submission" date="2017-10" db="EMBL/GenBank/DDBJ databases">
        <title>Novel microbial diversity and functional potential in the marine mammal oral microbiome.</title>
        <authorList>
            <person name="Dudek N.K."/>
            <person name="Sun C.L."/>
            <person name="Burstein D."/>
            <person name="Kantor R.S."/>
            <person name="Aliaga Goltsman D.S."/>
            <person name="Bik E.M."/>
            <person name="Thomas B.C."/>
            <person name="Banfield J.F."/>
            <person name="Relman D.A."/>
        </authorList>
    </citation>
    <scope>NUCLEOTIDE SEQUENCE [LARGE SCALE GENOMIC DNA]</scope>
    <source>
        <strain evidence="2">DOLJORAL78_50_517</strain>
    </source>
</reference>
<evidence type="ECO:0008006" key="4">
    <source>
        <dbReference type="Google" id="ProtNLM"/>
    </source>
</evidence>
<feature type="signal peptide" evidence="1">
    <location>
        <begin position="1"/>
        <end position="26"/>
    </location>
</feature>
<comment type="caution">
    <text evidence="2">The sequence shown here is derived from an EMBL/GenBank/DDBJ whole genome shotgun (WGS) entry which is preliminary data.</text>
</comment>
<gene>
    <name evidence="2" type="ORF">CSA09_03985</name>
</gene>
<name>A0A2G6PFK9_9GAMM</name>
<dbReference type="AlphaFoldDB" id="A0A2G6PFK9"/>
<evidence type="ECO:0000313" key="3">
    <source>
        <dbReference type="Proteomes" id="UP000229278"/>
    </source>
</evidence>
<keyword evidence="1" id="KW-0732">Signal</keyword>
<evidence type="ECO:0000313" key="2">
    <source>
        <dbReference type="EMBL" id="PIE82959.1"/>
    </source>
</evidence>
<sequence length="162" mass="18536">MKSKRNLWILFLALTLSTTWLSTSMAQTALQTQYGPDGVEVDLVRAKIGGKVLSVVFAFRNTGSSSADVTYKIEDVHYIDNTESKKYQVLKDEKGAWLAGPIDYSKKFIKNKWERYPTTHIYLSEGKKKIVWYKFPAPPENVTKIQINLPEISPFDDVEITR</sequence>
<dbReference type="Proteomes" id="UP000229278">
    <property type="component" value="Unassembled WGS sequence"/>
</dbReference>